<accession>A0A5R8NZK8</accession>
<gene>
    <name evidence="2" type="ORF">FEK34_01060</name>
</gene>
<dbReference type="Proteomes" id="UP000306378">
    <property type="component" value="Unassembled WGS sequence"/>
</dbReference>
<evidence type="ECO:0000313" key="2">
    <source>
        <dbReference type="EMBL" id="TLF82369.1"/>
    </source>
</evidence>
<evidence type="ECO:0000313" key="3">
    <source>
        <dbReference type="Proteomes" id="UP000306378"/>
    </source>
</evidence>
<proteinExistence type="predicted"/>
<dbReference type="AlphaFoldDB" id="A0A5R8NZK8"/>
<sequence>MSNTDDRIEQILEAHRRRLAAIREDEEELESRLEARSAELFQAMAVADAEAAEAEEKARAEAEERERLEAEAQEQRDAIARSMAARRGKDVVAPVDEDDEEAQYYQRKSWLV</sequence>
<feature type="compositionally biased region" description="Basic and acidic residues" evidence="1">
    <location>
        <begin position="54"/>
        <end position="77"/>
    </location>
</feature>
<name>A0A5R8NZK8_9NOCA</name>
<dbReference type="RefSeq" id="WP_138446000.1">
    <property type="nucleotide sequence ID" value="NZ_VBUT01000001.1"/>
</dbReference>
<evidence type="ECO:0000256" key="1">
    <source>
        <dbReference type="SAM" id="MobiDB-lite"/>
    </source>
</evidence>
<reference evidence="2 3" key="1">
    <citation type="submission" date="2019-05" db="EMBL/GenBank/DDBJ databases">
        <title>Genomes sequences of two Nocardia cyriacigeorgica environmental isolates, type strains Nocardia asteroides ATCC 19247 and Nocardia cyriacigeorgica DSM 44484.</title>
        <authorList>
            <person name="Vautrin F."/>
            <person name="Bergeron E."/>
            <person name="Dubost A."/>
            <person name="Abrouk D."/>
            <person name="Rodriguez Nava V."/>
            <person name="Pujic P."/>
        </authorList>
    </citation>
    <scope>NUCLEOTIDE SEQUENCE [LARGE SCALE GENOMIC DNA]</scope>
    <source>
        <strain evidence="2 3">EML 446</strain>
    </source>
</reference>
<comment type="caution">
    <text evidence="2">The sequence shown here is derived from an EMBL/GenBank/DDBJ whole genome shotgun (WGS) entry which is preliminary data.</text>
</comment>
<organism evidence="2 3">
    <name type="scientific">Nocardia cyriacigeorgica</name>
    <dbReference type="NCBI Taxonomy" id="135487"/>
    <lineage>
        <taxon>Bacteria</taxon>
        <taxon>Bacillati</taxon>
        <taxon>Actinomycetota</taxon>
        <taxon>Actinomycetes</taxon>
        <taxon>Mycobacteriales</taxon>
        <taxon>Nocardiaceae</taxon>
        <taxon>Nocardia</taxon>
    </lineage>
</organism>
<dbReference type="EMBL" id="VBUT01000001">
    <property type="protein sequence ID" value="TLF82369.1"/>
    <property type="molecule type" value="Genomic_DNA"/>
</dbReference>
<protein>
    <submittedName>
        <fullName evidence="2">Uncharacterized protein</fullName>
    </submittedName>
</protein>
<feature type="region of interest" description="Disordered" evidence="1">
    <location>
        <begin position="53"/>
        <end position="77"/>
    </location>
</feature>